<name>A0AAJ0G875_9PEZI</name>
<evidence type="ECO:0000313" key="1">
    <source>
        <dbReference type="EMBL" id="KAK3047634.1"/>
    </source>
</evidence>
<dbReference type="PANTHER" id="PTHR37540">
    <property type="entry name" value="TRANSCRIPTION FACTOR (ACR-2), PUTATIVE-RELATED-RELATED"/>
    <property type="match status" value="1"/>
</dbReference>
<sequence length="306" mass="34860">MSDTTLMVVTTLAAVAELMGDMEAMANHIKGLKAIVSLRGGMRALNTYNNTQVKVCRADLEYALASGQRPSLLPTEQISWECYVADRGLIRCNHQPSGADGLRTFLETILDRKLSNVLKDLHAFCCISNLAYQTTRKLSPDTYNEVMISVLYRLTHLSFETDALQRVVRTGLLVFSSMMFMQRYVMDKPYDHLLCLFTSALWRLWNSTYTKVPTPIALWLTVLSHIVAQKNLPPTDWRCIWLDRSISYAGIESWPQARELLRSVVWVDFIHNRPGQNAFELAMVRLKGTAHSKSSALHYRPQPYVQ</sequence>
<dbReference type="Proteomes" id="UP001271007">
    <property type="component" value="Unassembled WGS sequence"/>
</dbReference>
<comment type="caution">
    <text evidence="1">The sequence shown here is derived from an EMBL/GenBank/DDBJ whole genome shotgun (WGS) entry which is preliminary data.</text>
</comment>
<reference evidence="1" key="1">
    <citation type="submission" date="2023-04" db="EMBL/GenBank/DDBJ databases">
        <title>Black Yeasts Isolated from many extreme environments.</title>
        <authorList>
            <person name="Coleine C."/>
            <person name="Stajich J.E."/>
            <person name="Selbmann L."/>
        </authorList>
    </citation>
    <scope>NUCLEOTIDE SEQUENCE</scope>
    <source>
        <strain evidence="1">CCFEE 5312</strain>
    </source>
</reference>
<proteinExistence type="predicted"/>
<gene>
    <name evidence="1" type="ORF">LTR09_011018</name>
</gene>
<keyword evidence="2" id="KW-1185">Reference proteome</keyword>
<evidence type="ECO:0000313" key="2">
    <source>
        <dbReference type="Proteomes" id="UP001271007"/>
    </source>
</evidence>
<protein>
    <submittedName>
        <fullName evidence="1">Uncharacterized protein</fullName>
    </submittedName>
</protein>
<accession>A0AAJ0G875</accession>
<dbReference type="EMBL" id="JAWDJX010000059">
    <property type="protein sequence ID" value="KAK3047634.1"/>
    <property type="molecule type" value="Genomic_DNA"/>
</dbReference>
<dbReference type="PANTHER" id="PTHR37540:SF5">
    <property type="entry name" value="TRANSCRIPTION FACTOR DOMAIN-CONTAINING PROTEIN"/>
    <property type="match status" value="1"/>
</dbReference>
<organism evidence="1 2">
    <name type="scientific">Extremus antarcticus</name>
    <dbReference type="NCBI Taxonomy" id="702011"/>
    <lineage>
        <taxon>Eukaryota</taxon>
        <taxon>Fungi</taxon>
        <taxon>Dikarya</taxon>
        <taxon>Ascomycota</taxon>
        <taxon>Pezizomycotina</taxon>
        <taxon>Dothideomycetes</taxon>
        <taxon>Dothideomycetidae</taxon>
        <taxon>Mycosphaerellales</taxon>
        <taxon>Extremaceae</taxon>
        <taxon>Extremus</taxon>
    </lineage>
</organism>
<dbReference type="AlphaFoldDB" id="A0AAJ0G875"/>